<sequence length="670" mass="75701">MVELSDIEMKEADPSSGLQTAGTTTTTSKDDKKDADTLTLDDIKEQVRTIEKAVNSKEPRFILRVLRGLASTRKRLNEDVIRRLILFYYGSNSSEREILLGFAQSVSQPMDVDMEKTVSSPAPATNEKQSVSRPQTSRARAASLPEVDLYIHLIVLLFLIDRNSLKSALDCAKRLVDKTSVLNRRTLDLLSAKCYFYYARIFELNNMLDSIRPFLHSRLRTATLRNDFEGTAVLINLLLRNYLHYNLYSQAQKLVLKSVFPDHASNNEWARYLYYLGRIRAMQLEYTKAHQHLLTATRKAPQQTAIGFRQNAHKFLITVELLLGDIPDKATFKNPQLKRSLDPYYQLTLAVRAGDLSRFKEVLDTFSERFQQEKTWSLIIRLRHNVIKAGIKMISLSYARISFSDVAQKLQLDSPEDAEYIVAKAIRDGVIEASIDHEQGYVQSREITDVYTTREPMNAFHQRIEFCLKVHNESVKAMRYPPKKYNEDLETAQKVYILWCQQQVTLLMIMLLTTPTLLSAKRHDRRLFFSNHKTTTVATTPDEPSYGNMFSNWLSGFLSKDPNNNDKHSSSLGKLALLKSFLSSSSSSTGNDSKLDKIFEFLSASANDGQNKASSSTSKLNGLLQFFGGQGSTSNNLQLAVKLMNIAQGKGGLSSLNSSDLKALSGFVSG</sequence>
<keyword evidence="2" id="KW-0647">Proteasome</keyword>
<evidence type="ECO:0000313" key="7">
    <source>
        <dbReference type="Proteomes" id="UP000681720"/>
    </source>
</evidence>
<dbReference type="Pfam" id="PF01399">
    <property type="entry name" value="PCI"/>
    <property type="match status" value="1"/>
</dbReference>
<dbReference type="GO" id="GO:0006511">
    <property type="term" value="P:ubiquitin-dependent protein catabolic process"/>
    <property type="evidence" value="ECO:0007669"/>
    <property type="project" value="TreeGrafter"/>
</dbReference>
<evidence type="ECO:0000256" key="3">
    <source>
        <dbReference type="ARBA" id="ARBA00075103"/>
    </source>
</evidence>
<dbReference type="Pfam" id="PF08375">
    <property type="entry name" value="Rpn3_C"/>
    <property type="match status" value="1"/>
</dbReference>
<dbReference type="InterPro" id="IPR000717">
    <property type="entry name" value="PCI_dom"/>
</dbReference>
<dbReference type="Gene3D" id="1.25.40.570">
    <property type="match status" value="1"/>
</dbReference>
<dbReference type="GO" id="GO:0008541">
    <property type="term" value="C:proteasome regulatory particle, lid subcomplex"/>
    <property type="evidence" value="ECO:0007669"/>
    <property type="project" value="TreeGrafter"/>
</dbReference>
<dbReference type="Proteomes" id="UP000681720">
    <property type="component" value="Unassembled WGS sequence"/>
</dbReference>
<dbReference type="Pfam" id="PF25573">
    <property type="entry name" value="TPR_PSMD3_N"/>
    <property type="match status" value="1"/>
</dbReference>
<feature type="compositionally biased region" description="Polar residues" evidence="4">
    <location>
        <begin position="117"/>
        <end position="137"/>
    </location>
</feature>
<dbReference type="SMART" id="SM00088">
    <property type="entry name" value="PINT"/>
    <property type="match status" value="1"/>
</dbReference>
<dbReference type="AlphaFoldDB" id="A0A8S2Q693"/>
<gene>
    <name evidence="6" type="ORF">GIL414_LOCUS16595</name>
</gene>
<protein>
    <recommendedName>
        <fullName evidence="3">26S proteasome regulatory subunit RPN3</fullName>
    </recommendedName>
</protein>
<dbReference type="PANTHER" id="PTHR10758:SF2">
    <property type="entry name" value="26S PROTEASOME NON-ATPASE REGULATORY SUBUNIT 3"/>
    <property type="match status" value="1"/>
</dbReference>
<dbReference type="FunFam" id="1.25.40.570:FF:000009">
    <property type="entry name" value="26S proteasome non-ATPase regulatory subunit 3"/>
    <property type="match status" value="1"/>
</dbReference>
<comment type="caution">
    <text evidence="6">The sequence shown here is derived from an EMBL/GenBank/DDBJ whole genome shotgun (WGS) entry which is preliminary data.</text>
</comment>
<proteinExistence type="inferred from homology"/>
<dbReference type="InterPro" id="IPR036390">
    <property type="entry name" value="WH_DNA-bd_sf"/>
</dbReference>
<feature type="domain" description="PCI" evidence="5">
    <location>
        <begin position="270"/>
        <end position="449"/>
    </location>
</feature>
<evidence type="ECO:0000313" key="6">
    <source>
        <dbReference type="EMBL" id="CAF4090851.1"/>
    </source>
</evidence>
<dbReference type="InterPro" id="IPR013586">
    <property type="entry name" value="PSMD3_C"/>
</dbReference>
<dbReference type="PROSITE" id="PS50250">
    <property type="entry name" value="PCI"/>
    <property type="match status" value="1"/>
</dbReference>
<dbReference type="GO" id="GO:0042176">
    <property type="term" value="P:regulation of protein catabolic process"/>
    <property type="evidence" value="ECO:0007669"/>
    <property type="project" value="InterPro"/>
</dbReference>
<dbReference type="SMART" id="SM00753">
    <property type="entry name" value="PAM"/>
    <property type="match status" value="1"/>
</dbReference>
<feature type="region of interest" description="Disordered" evidence="4">
    <location>
        <begin position="1"/>
        <end position="33"/>
    </location>
</feature>
<feature type="region of interest" description="Disordered" evidence="4">
    <location>
        <begin position="113"/>
        <end position="137"/>
    </location>
</feature>
<comment type="similarity">
    <text evidence="1">Belongs to the proteasome subunit S3 family.</text>
</comment>
<dbReference type="InterPro" id="IPR050756">
    <property type="entry name" value="CSN3"/>
</dbReference>
<evidence type="ECO:0000259" key="5">
    <source>
        <dbReference type="PROSITE" id="PS50250"/>
    </source>
</evidence>
<evidence type="ECO:0000256" key="2">
    <source>
        <dbReference type="ARBA" id="ARBA00022942"/>
    </source>
</evidence>
<dbReference type="EMBL" id="CAJOBJ010007622">
    <property type="protein sequence ID" value="CAF4090851.1"/>
    <property type="molecule type" value="Genomic_DNA"/>
</dbReference>
<dbReference type="SUPFAM" id="SSF46785">
    <property type="entry name" value="Winged helix' DNA-binding domain"/>
    <property type="match status" value="1"/>
</dbReference>
<dbReference type="InterPro" id="IPR057985">
    <property type="entry name" value="TPR_PSMD3_N"/>
</dbReference>
<name>A0A8S2Q693_9BILA</name>
<dbReference type="PANTHER" id="PTHR10758">
    <property type="entry name" value="26S PROTEASOME NON-ATPASE REGULATORY SUBUNIT 3/COP9 SIGNALOSOME COMPLEX SUBUNIT 3"/>
    <property type="match status" value="1"/>
</dbReference>
<evidence type="ECO:0000256" key="4">
    <source>
        <dbReference type="SAM" id="MobiDB-lite"/>
    </source>
</evidence>
<evidence type="ECO:0000256" key="1">
    <source>
        <dbReference type="ARBA" id="ARBA00007912"/>
    </source>
</evidence>
<organism evidence="6 7">
    <name type="scientific">Rotaria magnacalcarata</name>
    <dbReference type="NCBI Taxonomy" id="392030"/>
    <lineage>
        <taxon>Eukaryota</taxon>
        <taxon>Metazoa</taxon>
        <taxon>Spiralia</taxon>
        <taxon>Gnathifera</taxon>
        <taxon>Rotifera</taxon>
        <taxon>Eurotatoria</taxon>
        <taxon>Bdelloidea</taxon>
        <taxon>Philodinida</taxon>
        <taxon>Philodinidae</taxon>
        <taxon>Rotaria</taxon>
    </lineage>
</organism>
<accession>A0A8S2Q693</accession>
<feature type="compositionally biased region" description="Low complexity" evidence="4">
    <location>
        <begin position="15"/>
        <end position="27"/>
    </location>
</feature>
<reference evidence="6" key="1">
    <citation type="submission" date="2021-02" db="EMBL/GenBank/DDBJ databases">
        <authorList>
            <person name="Nowell W R."/>
        </authorList>
    </citation>
    <scope>NUCLEOTIDE SEQUENCE</scope>
</reference>
<dbReference type="GO" id="GO:0030234">
    <property type="term" value="F:enzyme regulator activity"/>
    <property type="evidence" value="ECO:0007669"/>
    <property type="project" value="InterPro"/>
</dbReference>